<dbReference type="Pfam" id="PF02302">
    <property type="entry name" value="PTS_IIB"/>
    <property type="match status" value="1"/>
</dbReference>
<dbReference type="InterPro" id="IPR051819">
    <property type="entry name" value="PTS_sugar-specific_EIIB"/>
</dbReference>
<dbReference type="GO" id="GO:0008982">
    <property type="term" value="F:protein-N(PI)-phosphohistidine-sugar phosphotransferase activity"/>
    <property type="evidence" value="ECO:0007669"/>
    <property type="project" value="InterPro"/>
</dbReference>
<dbReference type="NCBIfam" id="TIGR00853">
    <property type="entry name" value="pts-lac"/>
    <property type="match status" value="1"/>
</dbReference>
<evidence type="ECO:0000259" key="10">
    <source>
        <dbReference type="PROSITE" id="PS51100"/>
    </source>
</evidence>
<dbReference type="InterPro" id="IPR003501">
    <property type="entry name" value="PTS_EIIB_2/3"/>
</dbReference>
<evidence type="ECO:0000256" key="6">
    <source>
        <dbReference type="ARBA" id="ARBA00022679"/>
    </source>
</evidence>
<evidence type="ECO:0000313" key="11">
    <source>
        <dbReference type="EMBL" id="GGI16181.1"/>
    </source>
</evidence>
<dbReference type="InterPro" id="IPR036095">
    <property type="entry name" value="PTS_EIIB-like_sf"/>
</dbReference>
<dbReference type="SUPFAM" id="SSF52794">
    <property type="entry name" value="PTS system IIB component-like"/>
    <property type="match status" value="1"/>
</dbReference>
<comment type="caution">
    <text evidence="11">The sequence shown here is derived from an EMBL/GenBank/DDBJ whole genome shotgun (WGS) entry which is preliminary data.</text>
</comment>
<dbReference type="Gene3D" id="3.40.50.2300">
    <property type="match status" value="1"/>
</dbReference>
<feature type="modified residue" description="Phosphocysteine; by EIIA" evidence="9">
    <location>
        <position position="7"/>
    </location>
</feature>
<dbReference type="PANTHER" id="PTHR34581:SF2">
    <property type="entry name" value="PTS SYSTEM N,N'-DIACETYLCHITOBIOSE-SPECIFIC EIIB COMPONENT"/>
    <property type="match status" value="1"/>
</dbReference>
<comment type="subcellular location">
    <subcellularLocation>
        <location evidence="1">Cytoplasm</location>
    </subcellularLocation>
</comment>
<keyword evidence="4" id="KW-0597">Phosphoprotein</keyword>
<dbReference type="GO" id="GO:0009401">
    <property type="term" value="P:phosphoenolpyruvate-dependent sugar phosphotransferase system"/>
    <property type="evidence" value="ECO:0007669"/>
    <property type="project" value="UniProtKB-KW"/>
</dbReference>
<dbReference type="OrthoDB" id="9808134at2"/>
<keyword evidence="2" id="KW-0813">Transport</keyword>
<dbReference type="GO" id="GO:0016301">
    <property type="term" value="F:kinase activity"/>
    <property type="evidence" value="ECO:0007669"/>
    <property type="project" value="UniProtKB-KW"/>
</dbReference>
<evidence type="ECO:0000256" key="2">
    <source>
        <dbReference type="ARBA" id="ARBA00022448"/>
    </source>
</evidence>
<evidence type="ECO:0000256" key="5">
    <source>
        <dbReference type="ARBA" id="ARBA00022597"/>
    </source>
</evidence>
<dbReference type="PROSITE" id="PS51100">
    <property type="entry name" value="PTS_EIIB_TYPE_3"/>
    <property type="match status" value="1"/>
</dbReference>
<proteinExistence type="predicted"/>
<keyword evidence="8" id="KW-0418">Kinase</keyword>
<evidence type="ECO:0000256" key="9">
    <source>
        <dbReference type="PROSITE-ProRule" id="PRU00423"/>
    </source>
</evidence>
<evidence type="ECO:0000256" key="8">
    <source>
        <dbReference type="ARBA" id="ARBA00022777"/>
    </source>
</evidence>
<dbReference type="RefSeq" id="WP_088000782.1">
    <property type="nucleotide sequence ID" value="NZ_BMHB01000002.1"/>
</dbReference>
<evidence type="ECO:0000313" key="12">
    <source>
        <dbReference type="Proteomes" id="UP000626244"/>
    </source>
</evidence>
<evidence type="ECO:0000256" key="7">
    <source>
        <dbReference type="ARBA" id="ARBA00022683"/>
    </source>
</evidence>
<keyword evidence="3" id="KW-0963">Cytoplasm</keyword>
<keyword evidence="12" id="KW-1185">Reference proteome</keyword>
<dbReference type="CDD" id="cd05564">
    <property type="entry name" value="PTS_IIB_chitobiose_lichenan"/>
    <property type="match status" value="1"/>
</dbReference>
<keyword evidence="7" id="KW-0598">Phosphotransferase system</keyword>
<name>A0A8J3ATA4_9BACI</name>
<dbReference type="PANTHER" id="PTHR34581">
    <property type="entry name" value="PTS SYSTEM N,N'-DIACETYLCHITOBIOSE-SPECIFIC EIIB COMPONENT"/>
    <property type="match status" value="1"/>
</dbReference>
<gene>
    <name evidence="11" type="primary">licB</name>
    <name evidence="11" type="ORF">GCM10007380_31680</name>
</gene>
<evidence type="ECO:0000256" key="1">
    <source>
        <dbReference type="ARBA" id="ARBA00004496"/>
    </source>
</evidence>
<keyword evidence="6" id="KW-0808">Transferase</keyword>
<reference evidence="12" key="1">
    <citation type="journal article" date="2019" name="Int. J. Syst. Evol. Microbiol.">
        <title>The Global Catalogue of Microorganisms (GCM) 10K type strain sequencing project: providing services to taxonomists for standard genome sequencing and annotation.</title>
        <authorList>
            <consortium name="The Broad Institute Genomics Platform"/>
            <consortium name="The Broad Institute Genome Sequencing Center for Infectious Disease"/>
            <person name="Wu L."/>
            <person name="Ma J."/>
        </authorList>
    </citation>
    <scope>NUCLEOTIDE SEQUENCE [LARGE SCALE GENOMIC DNA]</scope>
    <source>
        <strain evidence="12">CGMCC 1.14993</strain>
    </source>
</reference>
<dbReference type="EMBL" id="BMHB01000002">
    <property type="protein sequence ID" value="GGI16181.1"/>
    <property type="molecule type" value="Genomic_DNA"/>
</dbReference>
<keyword evidence="5 11" id="KW-0762">Sugar transport</keyword>
<dbReference type="FunFam" id="3.40.50.2300:FF:000017">
    <property type="entry name" value="PTS sugar transporter subunit IIB"/>
    <property type="match status" value="1"/>
</dbReference>
<accession>A0A8J3ATA4</accession>
<dbReference type="GO" id="GO:0005737">
    <property type="term" value="C:cytoplasm"/>
    <property type="evidence" value="ECO:0007669"/>
    <property type="project" value="UniProtKB-SubCell"/>
</dbReference>
<feature type="domain" description="PTS EIIB type-3" evidence="10">
    <location>
        <begin position="1"/>
        <end position="100"/>
    </location>
</feature>
<organism evidence="11 12">
    <name type="scientific">Gottfriedia solisilvae</name>
    <dbReference type="NCBI Taxonomy" id="1516104"/>
    <lineage>
        <taxon>Bacteria</taxon>
        <taxon>Bacillati</taxon>
        <taxon>Bacillota</taxon>
        <taxon>Bacilli</taxon>
        <taxon>Bacillales</taxon>
        <taxon>Bacillaceae</taxon>
        <taxon>Gottfriedia</taxon>
    </lineage>
</organism>
<evidence type="ECO:0000256" key="3">
    <source>
        <dbReference type="ARBA" id="ARBA00022490"/>
    </source>
</evidence>
<dbReference type="AlphaFoldDB" id="A0A8J3ATA4"/>
<sequence>MNILLVCSAGMSTSLLVTKMEQAAQAKGIQAKIWAVAGDAAKENLEKADVLLLGPQVRYLASEMKKLAEPKGIPVDVINPVHYGLMNGEAVLEMALNLKK</sequence>
<evidence type="ECO:0000256" key="4">
    <source>
        <dbReference type="ARBA" id="ARBA00022553"/>
    </source>
</evidence>
<protein>
    <submittedName>
        <fullName evidence="11">PTS sugar transporter subunit IIB</fullName>
    </submittedName>
</protein>
<dbReference type="Proteomes" id="UP000626244">
    <property type="component" value="Unassembled WGS sequence"/>
</dbReference>
<dbReference type="InterPro" id="IPR013012">
    <property type="entry name" value="PTS_EIIB_3"/>
</dbReference>